<sequence length="370" mass="39534">MIRSTFPAVLIPLLFTLACAEAEGQPPRHWAVDDGRVSLGQSTPARFELAEVTTGEPLPAPKVTGRVQAVELLTSPSYPPLAGRVEATRVRIGDQVAEGDPLVQVRTTDLPALEGELASARLQVQTKAATVEKLERMVEAKLTAEHDLIIARAELDEARLSARTARAQLRSLSVARSGDSSFWILAQRSGTVVQLDATLGQQVGPSQALPVATIADLDEVLVIADVPQREAARLQVGAQAWVTTPGSIHAPVAGEVELVSALVDPDRQTVPVRVRVANNERALRPNAYVDVAFTAVDQDPVVRVPAGAVVRDGPQTIVFVDVGTRSFEIRKVEVGRRSKNEVEVIRGLASGENIVTTNALLLLNAVDLDA</sequence>
<dbReference type="GO" id="GO:0060003">
    <property type="term" value="P:copper ion export"/>
    <property type="evidence" value="ECO:0007669"/>
    <property type="project" value="TreeGrafter"/>
</dbReference>
<dbReference type="PANTHER" id="PTHR30097:SF15">
    <property type="entry name" value="CATION EFFLUX SYSTEM PROTEIN CUSB"/>
    <property type="match status" value="1"/>
</dbReference>
<dbReference type="PANTHER" id="PTHR30097">
    <property type="entry name" value="CATION EFFLUX SYSTEM PROTEIN CUSB"/>
    <property type="match status" value="1"/>
</dbReference>
<comment type="similarity">
    <text evidence="1">Belongs to the membrane fusion protein (MFP) (TC 8.A.1) family.</text>
</comment>
<dbReference type="Gene3D" id="2.40.30.170">
    <property type="match status" value="1"/>
</dbReference>
<dbReference type="InterPro" id="IPR058792">
    <property type="entry name" value="Beta-barrel_RND_2"/>
</dbReference>
<dbReference type="InterPro" id="IPR051909">
    <property type="entry name" value="MFP_Cation_Efflux"/>
</dbReference>
<dbReference type="GO" id="GO:0022857">
    <property type="term" value="F:transmembrane transporter activity"/>
    <property type="evidence" value="ECO:0007669"/>
    <property type="project" value="InterPro"/>
</dbReference>
<gene>
    <name evidence="6" type="primary">czcB_2</name>
    <name evidence="6" type="ORF">ENSA7_76510</name>
</gene>
<dbReference type="Pfam" id="PF25975">
    <property type="entry name" value="CzcB_C"/>
    <property type="match status" value="1"/>
</dbReference>
<comment type="caution">
    <text evidence="6">The sequence shown here is derived from an EMBL/GenBank/DDBJ whole genome shotgun (WGS) entry which is preliminary data.</text>
</comment>
<feature type="domain" description="CusB-like beta-barrel" evidence="4">
    <location>
        <begin position="222"/>
        <end position="295"/>
    </location>
</feature>
<evidence type="ECO:0000313" key="6">
    <source>
        <dbReference type="EMBL" id="PRP94828.1"/>
    </source>
</evidence>
<reference evidence="6 7" key="1">
    <citation type="submission" date="2018-03" db="EMBL/GenBank/DDBJ databases">
        <title>Draft Genome Sequences of the Obligatory Marine Myxobacteria Enhygromyxa salina SWB007.</title>
        <authorList>
            <person name="Poehlein A."/>
            <person name="Moghaddam J.A."/>
            <person name="Harms H."/>
            <person name="Alanjari M."/>
            <person name="Koenig G.M."/>
            <person name="Daniel R."/>
            <person name="Schaeberle T.F."/>
        </authorList>
    </citation>
    <scope>NUCLEOTIDE SEQUENCE [LARGE SCALE GENOMIC DNA]</scope>
    <source>
        <strain evidence="6 7">SWB007</strain>
    </source>
</reference>
<protein>
    <submittedName>
        <fullName evidence="6">Cobalt-zinc-cadmium resistance protein CzcB</fullName>
    </submittedName>
</protein>
<dbReference type="InterPro" id="IPR006143">
    <property type="entry name" value="RND_pump_MFP"/>
</dbReference>
<dbReference type="OrthoDB" id="9806939at2"/>
<dbReference type="InterPro" id="IPR058649">
    <property type="entry name" value="CzcB_C"/>
</dbReference>
<dbReference type="Proteomes" id="UP000238823">
    <property type="component" value="Unassembled WGS sequence"/>
</dbReference>
<feature type="signal peptide" evidence="3">
    <location>
        <begin position="1"/>
        <end position="22"/>
    </location>
</feature>
<feature type="chain" id="PRO_5015784538" evidence="3">
    <location>
        <begin position="23"/>
        <end position="370"/>
    </location>
</feature>
<dbReference type="Gene3D" id="2.40.50.100">
    <property type="match status" value="1"/>
</dbReference>
<dbReference type="Pfam" id="PF25954">
    <property type="entry name" value="Beta-barrel_RND_2"/>
    <property type="match status" value="1"/>
</dbReference>
<evidence type="ECO:0000259" key="5">
    <source>
        <dbReference type="Pfam" id="PF25975"/>
    </source>
</evidence>
<evidence type="ECO:0000259" key="4">
    <source>
        <dbReference type="Pfam" id="PF25954"/>
    </source>
</evidence>
<accession>A0A2S9XPN6</accession>
<dbReference type="PROSITE" id="PS51257">
    <property type="entry name" value="PROKAR_LIPOPROTEIN"/>
    <property type="match status" value="1"/>
</dbReference>
<dbReference type="GO" id="GO:0030288">
    <property type="term" value="C:outer membrane-bounded periplasmic space"/>
    <property type="evidence" value="ECO:0007669"/>
    <property type="project" value="TreeGrafter"/>
</dbReference>
<proteinExistence type="inferred from homology"/>
<dbReference type="NCBIfam" id="TIGR01730">
    <property type="entry name" value="RND_mfp"/>
    <property type="match status" value="1"/>
</dbReference>
<dbReference type="RefSeq" id="WP_106094417.1">
    <property type="nucleotide sequence ID" value="NZ_PVNL01000139.1"/>
</dbReference>
<evidence type="ECO:0000256" key="1">
    <source>
        <dbReference type="ARBA" id="ARBA00009477"/>
    </source>
</evidence>
<dbReference type="GO" id="GO:0016020">
    <property type="term" value="C:membrane"/>
    <property type="evidence" value="ECO:0007669"/>
    <property type="project" value="InterPro"/>
</dbReference>
<keyword evidence="3" id="KW-0732">Signal</keyword>
<dbReference type="EMBL" id="PVNL01000139">
    <property type="protein sequence ID" value="PRP94828.1"/>
    <property type="molecule type" value="Genomic_DNA"/>
</dbReference>
<evidence type="ECO:0000256" key="2">
    <source>
        <dbReference type="ARBA" id="ARBA00022448"/>
    </source>
</evidence>
<feature type="domain" description="CzcB-like C-terminal circularly permuted SH3-like" evidence="5">
    <location>
        <begin position="302"/>
        <end position="361"/>
    </location>
</feature>
<evidence type="ECO:0000313" key="7">
    <source>
        <dbReference type="Proteomes" id="UP000238823"/>
    </source>
</evidence>
<organism evidence="6 7">
    <name type="scientific">Enhygromyxa salina</name>
    <dbReference type="NCBI Taxonomy" id="215803"/>
    <lineage>
        <taxon>Bacteria</taxon>
        <taxon>Pseudomonadati</taxon>
        <taxon>Myxococcota</taxon>
        <taxon>Polyangia</taxon>
        <taxon>Nannocystales</taxon>
        <taxon>Nannocystaceae</taxon>
        <taxon>Enhygromyxa</taxon>
    </lineage>
</organism>
<dbReference type="AlphaFoldDB" id="A0A2S9XPN6"/>
<evidence type="ECO:0000256" key="3">
    <source>
        <dbReference type="SAM" id="SignalP"/>
    </source>
</evidence>
<keyword evidence="2" id="KW-0813">Transport</keyword>
<dbReference type="Gene3D" id="2.40.420.20">
    <property type="match status" value="1"/>
</dbReference>
<name>A0A2S9XPN6_9BACT</name>
<dbReference type="GO" id="GO:0046914">
    <property type="term" value="F:transition metal ion binding"/>
    <property type="evidence" value="ECO:0007669"/>
    <property type="project" value="TreeGrafter"/>
</dbReference>
<dbReference type="GO" id="GO:0015679">
    <property type="term" value="P:plasma membrane copper ion transport"/>
    <property type="evidence" value="ECO:0007669"/>
    <property type="project" value="TreeGrafter"/>
</dbReference>
<dbReference type="SUPFAM" id="SSF111369">
    <property type="entry name" value="HlyD-like secretion proteins"/>
    <property type="match status" value="1"/>
</dbReference>